<dbReference type="GO" id="GO:0046872">
    <property type="term" value="F:metal ion binding"/>
    <property type="evidence" value="ECO:0007669"/>
    <property type="project" value="InterPro"/>
</dbReference>
<dbReference type="PROSITE" id="PS51332">
    <property type="entry name" value="B12_BINDING"/>
    <property type="match status" value="1"/>
</dbReference>
<dbReference type="InterPro" id="IPR003759">
    <property type="entry name" value="Cbl-bd_cap"/>
</dbReference>
<accession>A0A0B9A0B9</accession>
<dbReference type="STRING" id="48936.NJ75_03419"/>
<feature type="domain" description="B12-binding" evidence="2">
    <location>
        <begin position="168"/>
        <end position="300"/>
    </location>
</feature>
<protein>
    <submittedName>
        <fullName evidence="3">B12 binding domain protein</fullName>
    </submittedName>
</protein>
<proteinExistence type="predicted"/>
<organism evidence="3 4">
    <name type="scientific">Novosphingobium subterraneum</name>
    <dbReference type="NCBI Taxonomy" id="48936"/>
    <lineage>
        <taxon>Bacteria</taxon>
        <taxon>Pseudomonadati</taxon>
        <taxon>Pseudomonadota</taxon>
        <taxon>Alphaproteobacteria</taxon>
        <taxon>Sphingomonadales</taxon>
        <taxon>Sphingomonadaceae</taxon>
        <taxon>Novosphingobium</taxon>
    </lineage>
</organism>
<comment type="caution">
    <text evidence="3">The sequence shown here is derived from an EMBL/GenBank/DDBJ whole genome shotgun (WGS) entry which is preliminary data.</text>
</comment>
<name>A0A0B9A0B9_9SPHN</name>
<evidence type="ECO:0000256" key="1">
    <source>
        <dbReference type="SAM" id="MobiDB-lite"/>
    </source>
</evidence>
<dbReference type="Pfam" id="PF02607">
    <property type="entry name" value="B12-binding_2"/>
    <property type="match status" value="1"/>
</dbReference>
<dbReference type="EMBL" id="JRVC01000019">
    <property type="protein sequence ID" value="KHS44017.1"/>
    <property type="molecule type" value="Genomic_DNA"/>
</dbReference>
<feature type="compositionally biased region" description="Polar residues" evidence="1">
    <location>
        <begin position="29"/>
        <end position="43"/>
    </location>
</feature>
<sequence>MATVYGTEANANAARRTRRRRAPGLRPGSTHTDGHSSSPARGPASVNSLIEEQIIPRLLLAHSSGVQRGRVTGTLSVDPADAASFASLPLDLDAEELLEVVEGFIARGIAIESIFVDLLAPSARRLGQHWEEDECDFLDVTMGLWRLQEVMRQVALRFPADDSDGDRARSALFSPMPGDRHALGTLMIEEVFARAGWQTEALIEPKRKELLQIIAERHFDVIGLTVSCDCTNANLSDLICSIRSVSRTPGVQVFIGGRMVNANPGIVDEVGADGTAPDARSALVLAEKLVARKRAGSVRTEFPLG</sequence>
<dbReference type="InterPro" id="IPR006158">
    <property type="entry name" value="Cobalamin-bd"/>
</dbReference>
<dbReference type="Proteomes" id="UP000031338">
    <property type="component" value="Unassembled WGS sequence"/>
</dbReference>
<dbReference type="GO" id="GO:0031419">
    <property type="term" value="F:cobalamin binding"/>
    <property type="evidence" value="ECO:0007669"/>
    <property type="project" value="InterPro"/>
</dbReference>
<dbReference type="SUPFAM" id="SSF52242">
    <property type="entry name" value="Cobalamin (vitamin B12)-binding domain"/>
    <property type="match status" value="1"/>
</dbReference>
<dbReference type="PATRIC" id="fig|48936.3.peg.3444"/>
<evidence type="ECO:0000313" key="4">
    <source>
        <dbReference type="Proteomes" id="UP000031338"/>
    </source>
</evidence>
<keyword evidence="4" id="KW-1185">Reference proteome</keyword>
<dbReference type="Gene3D" id="3.40.50.280">
    <property type="entry name" value="Cobalamin-binding domain"/>
    <property type="match status" value="1"/>
</dbReference>
<dbReference type="InterPro" id="IPR036724">
    <property type="entry name" value="Cobalamin-bd_sf"/>
</dbReference>
<dbReference type="AlphaFoldDB" id="A0A0B9A0B9"/>
<evidence type="ECO:0000259" key="2">
    <source>
        <dbReference type="PROSITE" id="PS51332"/>
    </source>
</evidence>
<feature type="region of interest" description="Disordered" evidence="1">
    <location>
        <begin position="1"/>
        <end position="43"/>
    </location>
</feature>
<reference evidence="3 4" key="1">
    <citation type="submission" date="2014-10" db="EMBL/GenBank/DDBJ databases">
        <title>Draft genome sequence of Novosphingobium subterraneum DSM 12447.</title>
        <authorList>
            <person name="Gan H.M."/>
            <person name="Gan H.Y."/>
            <person name="Savka M.A."/>
        </authorList>
    </citation>
    <scope>NUCLEOTIDE SEQUENCE [LARGE SCALE GENOMIC DNA]</scope>
    <source>
        <strain evidence="3 4">DSM 12447</strain>
    </source>
</reference>
<gene>
    <name evidence="3" type="ORF">NJ75_03419</name>
</gene>
<evidence type="ECO:0000313" key="3">
    <source>
        <dbReference type="EMBL" id="KHS44017.1"/>
    </source>
</evidence>